<protein>
    <submittedName>
        <fullName evidence="7">79cbdec4-4d36-4b36-bb97-543955684f77</fullName>
    </submittedName>
</protein>
<keyword evidence="4 6" id="KW-0472">Membrane</keyword>
<dbReference type="InterPro" id="IPR045863">
    <property type="entry name" value="CorA_TM1_TM2"/>
</dbReference>
<dbReference type="PANTHER" id="PTHR46494">
    <property type="entry name" value="CORA FAMILY METAL ION TRANSPORTER (EUROFUNG)"/>
    <property type="match status" value="1"/>
</dbReference>
<evidence type="ECO:0000256" key="5">
    <source>
        <dbReference type="SAM" id="MobiDB-lite"/>
    </source>
</evidence>
<dbReference type="AlphaFoldDB" id="A0A8H2ZRI8"/>
<dbReference type="SUPFAM" id="SSF144083">
    <property type="entry name" value="Magnesium transport protein CorA, transmembrane region"/>
    <property type="match status" value="1"/>
</dbReference>
<feature type="compositionally biased region" description="Basic and acidic residues" evidence="5">
    <location>
        <begin position="142"/>
        <end position="158"/>
    </location>
</feature>
<dbReference type="GO" id="GO:0015087">
    <property type="term" value="F:cobalt ion transmembrane transporter activity"/>
    <property type="evidence" value="ECO:0007669"/>
    <property type="project" value="TreeGrafter"/>
</dbReference>
<evidence type="ECO:0000256" key="2">
    <source>
        <dbReference type="ARBA" id="ARBA00022692"/>
    </source>
</evidence>
<keyword evidence="3 6" id="KW-1133">Transmembrane helix</keyword>
<reference evidence="7" key="1">
    <citation type="submission" date="2020-10" db="EMBL/GenBank/DDBJ databases">
        <authorList>
            <person name="Kusch S."/>
        </authorList>
    </citation>
    <scope>NUCLEOTIDE SEQUENCE</scope>
    <source>
        <strain evidence="7">SwB9</strain>
    </source>
</reference>
<gene>
    <name evidence="7" type="ORF">SCLTRI_LOCUS5666</name>
</gene>
<proteinExistence type="predicted"/>
<dbReference type="EMBL" id="CAJHIA010000017">
    <property type="protein sequence ID" value="CAD6445946.1"/>
    <property type="molecule type" value="Genomic_DNA"/>
</dbReference>
<feature type="transmembrane region" description="Helical" evidence="6">
    <location>
        <begin position="1117"/>
        <end position="1137"/>
    </location>
</feature>
<dbReference type="InterPro" id="IPR002523">
    <property type="entry name" value="MgTranspt_CorA/ZnTranspt_ZntB"/>
</dbReference>
<feature type="region of interest" description="Disordered" evidence="5">
    <location>
        <begin position="1"/>
        <end position="199"/>
    </location>
</feature>
<feature type="compositionally biased region" description="Basic and acidic residues" evidence="5">
    <location>
        <begin position="109"/>
        <end position="118"/>
    </location>
</feature>
<dbReference type="Proteomes" id="UP000624404">
    <property type="component" value="Unassembled WGS sequence"/>
</dbReference>
<evidence type="ECO:0000313" key="8">
    <source>
        <dbReference type="Proteomes" id="UP000624404"/>
    </source>
</evidence>
<feature type="transmembrane region" description="Helical" evidence="6">
    <location>
        <begin position="1081"/>
        <end position="1105"/>
    </location>
</feature>
<accession>A0A8H2ZRI8</accession>
<dbReference type="GO" id="GO:0005886">
    <property type="term" value="C:plasma membrane"/>
    <property type="evidence" value="ECO:0007669"/>
    <property type="project" value="UniProtKB-SubCell"/>
</dbReference>
<feature type="compositionally biased region" description="Low complexity" evidence="5">
    <location>
        <begin position="93"/>
        <end position="102"/>
    </location>
</feature>
<feature type="compositionally biased region" description="Basic and acidic residues" evidence="5">
    <location>
        <begin position="17"/>
        <end position="28"/>
    </location>
</feature>
<evidence type="ECO:0000256" key="6">
    <source>
        <dbReference type="SAM" id="Phobius"/>
    </source>
</evidence>
<organism evidence="7 8">
    <name type="scientific">Sclerotinia trifoliorum</name>
    <dbReference type="NCBI Taxonomy" id="28548"/>
    <lineage>
        <taxon>Eukaryota</taxon>
        <taxon>Fungi</taxon>
        <taxon>Dikarya</taxon>
        <taxon>Ascomycota</taxon>
        <taxon>Pezizomycotina</taxon>
        <taxon>Leotiomycetes</taxon>
        <taxon>Helotiales</taxon>
        <taxon>Sclerotiniaceae</taxon>
        <taxon>Sclerotinia</taxon>
    </lineage>
</organism>
<keyword evidence="8" id="KW-1185">Reference proteome</keyword>
<sequence>MASSGNDYSYEPLRGPRRAETLPVRFDENLTQIPEIGVHRRRDREQRHVAGIPPPRGVIDDDNDQYNFYDDYRTTRQPYRTVSPGPPPPPPRIAQSRPRSPSIQSTTSIDRRRDREYVQPDYYTAYQPTSTSHRRSVPPPEVFKERIGDDYHLDRATTRESPYYTRRTRSRSRRHSRSRSRTRTRHRYTRSRSSSYDRVPNHYSYDVKYGVPETRTAEIDFGLSMPEPETYSFRLSRHNKDSLPLENIDGSNSGYSAKENPLRPLQPHKGLTMKRPEVDRILRSHYTGDGIMGGMHSVEFTVAPGQAASAGRSPVPLFNWVRFEDASMDFDSFLNGILNLDGLKEGERIGISKLLDRVKRRYDKTLQISGRAKVKRMIPKLLQEPLRDEIPSASSKARKLTWICLPYFCLQKYAPSNVQPSSHPPLTLLQTRQSMTPKERDLRQAVCHLSDTPAGSCFHIGQAWFLILDDSSIISCAGLSALQLNKESISILPYRNDNPDSLIRTLLVSDSGSSLWSFPIEECRTWIDFVKHFFELWPIGLGFEFSYGGKTITSKDWPKIFKQAQSSRVCLEFRASWKSKKPAAGILNSPRESVVGFSQNGSQNSEKDDPDTSMAGKKAVSHDFHVFNWMNTQIDMPNSARTAKDSKASNLVAGVNEILLHSDLQEIDDYLMQKTNISERLTYRACPSHTRKQFYDILHEVESKIQADQSLRATYELQVELANAADTLFEFFLSPQESGPTTEKYWGPLYEIIIAMLPYGLIQLDGSSKKDDLNTAPHMLPERAWSVDTRDIKDIVEWMELIGRRTELFKELLSEVPIAARCEINISEKLPRAWLHLLMALAFTKDMAGPWHTHMNLCIELKNEGMRETIQNLSRYQLSDYVVFSPFDLASLITSQLSQDLTGSCPDICETYIDYMTSLEFDIEADPINREHQGKITDLKQEISVILETLENQREVLNDAQYAQSRQNIEIDKVNRVVPAPKYEYKTSTFVEPRTTNHSGYERTGHYKEKYEDLEAKISDPEMNRSPSNNPRGVQGLLFRESLALIEERIEVFRDINDRANYLENWNLRSIDTNKDRQETAVYAFTIVTIIFLPLSTVASILGMNTNDVRNMDLTQWIFWVIAIPLTIIIITLVLIWSDEWYNFWSGFSNLWGKKAKMKRKYVRLPEEYPRIEGRSGLGLSMVPPARVSEIYPEARRLRRSHTLFGGGGYGKEDY</sequence>
<comment type="caution">
    <text evidence="7">The sequence shown here is derived from an EMBL/GenBank/DDBJ whole genome shotgun (WGS) entry which is preliminary data.</text>
</comment>
<evidence type="ECO:0000313" key="7">
    <source>
        <dbReference type="EMBL" id="CAD6445946.1"/>
    </source>
</evidence>
<keyword evidence="2 6" id="KW-0812">Transmembrane</keyword>
<dbReference type="Gene3D" id="1.20.58.340">
    <property type="entry name" value="Magnesium transport protein CorA, transmembrane region"/>
    <property type="match status" value="1"/>
</dbReference>
<dbReference type="GO" id="GO:0050897">
    <property type="term" value="F:cobalt ion binding"/>
    <property type="evidence" value="ECO:0007669"/>
    <property type="project" value="TreeGrafter"/>
</dbReference>
<comment type="subcellular location">
    <subcellularLocation>
        <location evidence="1">Cell membrane</location>
        <topology evidence="1">Multi-pass membrane protein</topology>
    </subcellularLocation>
</comment>
<feature type="region of interest" description="Disordered" evidence="5">
    <location>
        <begin position="250"/>
        <end position="270"/>
    </location>
</feature>
<feature type="compositionally biased region" description="Basic residues" evidence="5">
    <location>
        <begin position="166"/>
        <end position="190"/>
    </location>
</feature>
<name>A0A8H2ZRI8_9HELO</name>
<feature type="region of interest" description="Disordered" evidence="5">
    <location>
        <begin position="594"/>
        <end position="616"/>
    </location>
</feature>
<dbReference type="Pfam" id="PF01544">
    <property type="entry name" value="CorA"/>
    <property type="match status" value="1"/>
</dbReference>
<dbReference type="OrthoDB" id="5286874at2759"/>
<dbReference type="GO" id="GO:0000287">
    <property type="term" value="F:magnesium ion binding"/>
    <property type="evidence" value="ECO:0007669"/>
    <property type="project" value="TreeGrafter"/>
</dbReference>
<evidence type="ECO:0000256" key="3">
    <source>
        <dbReference type="ARBA" id="ARBA00022989"/>
    </source>
</evidence>
<dbReference type="GO" id="GO:0015095">
    <property type="term" value="F:magnesium ion transmembrane transporter activity"/>
    <property type="evidence" value="ECO:0007669"/>
    <property type="project" value="TreeGrafter"/>
</dbReference>
<evidence type="ECO:0000256" key="1">
    <source>
        <dbReference type="ARBA" id="ARBA00004651"/>
    </source>
</evidence>
<evidence type="ECO:0000256" key="4">
    <source>
        <dbReference type="ARBA" id="ARBA00023136"/>
    </source>
</evidence>
<dbReference type="PANTHER" id="PTHR46494:SF1">
    <property type="entry name" value="CORA FAMILY METAL ION TRANSPORTER (EUROFUNG)"/>
    <property type="match status" value="1"/>
</dbReference>